<organism evidence="4 5">
    <name type="scientific">Candidatus Scalindua japonica</name>
    <dbReference type="NCBI Taxonomy" id="1284222"/>
    <lineage>
        <taxon>Bacteria</taxon>
        <taxon>Pseudomonadati</taxon>
        <taxon>Planctomycetota</taxon>
        <taxon>Candidatus Brocadiia</taxon>
        <taxon>Candidatus Brocadiales</taxon>
        <taxon>Candidatus Scalinduaceae</taxon>
        <taxon>Candidatus Scalindua</taxon>
    </lineage>
</organism>
<dbReference type="Proteomes" id="UP000218542">
    <property type="component" value="Unassembled WGS sequence"/>
</dbReference>
<dbReference type="AlphaFoldDB" id="A0A286TV23"/>
<evidence type="ECO:0000256" key="2">
    <source>
        <dbReference type="SAM" id="Phobius"/>
    </source>
</evidence>
<keyword evidence="2" id="KW-0472">Membrane</keyword>
<dbReference type="Pfam" id="PF13582">
    <property type="entry name" value="Reprolysin_3"/>
    <property type="match status" value="1"/>
</dbReference>
<dbReference type="SMART" id="SM00089">
    <property type="entry name" value="PKD"/>
    <property type="match status" value="2"/>
</dbReference>
<evidence type="ECO:0000256" key="1">
    <source>
        <dbReference type="SAM" id="MobiDB-lite"/>
    </source>
</evidence>
<dbReference type="InterPro" id="IPR013783">
    <property type="entry name" value="Ig-like_fold"/>
</dbReference>
<gene>
    <name evidence="4" type="ORF">SCALIN_C04_0217</name>
</gene>
<dbReference type="Pfam" id="PF22352">
    <property type="entry name" value="K319L-like_PKD"/>
    <property type="match status" value="1"/>
</dbReference>
<keyword evidence="2" id="KW-0812">Transmembrane</keyword>
<feature type="domain" description="PKD" evidence="3">
    <location>
        <begin position="584"/>
        <end position="668"/>
    </location>
</feature>
<dbReference type="InterPro" id="IPR035986">
    <property type="entry name" value="PKD_dom_sf"/>
</dbReference>
<dbReference type="CDD" id="cd00146">
    <property type="entry name" value="PKD"/>
    <property type="match status" value="2"/>
</dbReference>
<dbReference type="Gene3D" id="2.60.120.380">
    <property type="match status" value="1"/>
</dbReference>
<dbReference type="InterPro" id="IPR022409">
    <property type="entry name" value="PKD/Chitinase_dom"/>
</dbReference>
<name>A0A286TV23_9BACT</name>
<dbReference type="Gene3D" id="2.60.40.10">
    <property type="entry name" value="Immunoglobulins"/>
    <property type="match status" value="3"/>
</dbReference>
<keyword evidence="2" id="KW-1133">Transmembrane helix</keyword>
<evidence type="ECO:0000313" key="5">
    <source>
        <dbReference type="Proteomes" id="UP000218542"/>
    </source>
</evidence>
<proteinExistence type="predicted"/>
<dbReference type="GO" id="GO:0031410">
    <property type="term" value="C:cytoplasmic vesicle"/>
    <property type="evidence" value="ECO:0007669"/>
    <property type="project" value="TreeGrafter"/>
</dbReference>
<reference evidence="5" key="1">
    <citation type="journal article" date="2017" name="Environ. Microbiol. Rep.">
        <title>Genetic Diversity of Marine Anaerobic Ammonium-Oxidizing Bacteria as Revealed by Genomic and Proteomic Analyses of 'Candidatus Scalindua japonica'.</title>
        <authorList>
            <person name="Oshiki M."/>
            <person name="Mizuto K."/>
            <person name="Kimura Z."/>
            <person name="Kindaichi T."/>
            <person name="Satoh H."/>
            <person name="Okabe S."/>
        </authorList>
    </citation>
    <scope>NUCLEOTIDE SEQUENCE [LARGE SCALE GENOMIC DNA]</scope>
    <source>
        <strain evidence="5">husup-a2</strain>
    </source>
</reference>
<dbReference type="PANTHER" id="PTHR46182:SF2">
    <property type="entry name" value="FI19480P1"/>
    <property type="match status" value="1"/>
</dbReference>
<feature type="transmembrane region" description="Helical" evidence="2">
    <location>
        <begin position="21"/>
        <end position="42"/>
    </location>
</feature>
<dbReference type="GO" id="GO:0008237">
    <property type="term" value="F:metallopeptidase activity"/>
    <property type="evidence" value="ECO:0007669"/>
    <property type="project" value="InterPro"/>
</dbReference>
<dbReference type="OrthoDB" id="220114at2"/>
<dbReference type="EMBL" id="BAOS01000004">
    <property type="protein sequence ID" value="GAX59729.1"/>
    <property type="molecule type" value="Genomic_DNA"/>
</dbReference>
<dbReference type="InterPro" id="IPR029865">
    <property type="entry name" value="KIAA0319-like"/>
</dbReference>
<evidence type="ECO:0000259" key="3">
    <source>
        <dbReference type="PROSITE" id="PS50093"/>
    </source>
</evidence>
<feature type="region of interest" description="Disordered" evidence="1">
    <location>
        <begin position="788"/>
        <end position="813"/>
    </location>
</feature>
<dbReference type="InterPro" id="IPR024079">
    <property type="entry name" value="MetalloPept_cat_dom_sf"/>
</dbReference>
<dbReference type="Pfam" id="PF18911">
    <property type="entry name" value="PKD_4"/>
    <property type="match status" value="2"/>
</dbReference>
<comment type="caution">
    <text evidence="4">The sequence shown here is derived from an EMBL/GenBank/DDBJ whole genome shotgun (WGS) entry which is preliminary data.</text>
</comment>
<feature type="domain" description="PKD" evidence="3">
    <location>
        <begin position="497"/>
        <end position="579"/>
    </location>
</feature>
<protein>
    <submittedName>
        <fullName evidence="4">Cell surface protein</fullName>
    </submittedName>
</protein>
<accession>A0A286TV23</accession>
<dbReference type="SUPFAM" id="SSF49299">
    <property type="entry name" value="PKD domain"/>
    <property type="match status" value="2"/>
</dbReference>
<evidence type="ECO:0000313" key="4">
    <source>
        <dbReference type="EMBL" id="GAX59729.1"/>
    </source>
</evidence>
<dbReference type="InterPro" id="IPR000601">
    <property type="entry name" value="PKD_dom"/>
</dbReference>
<keyword evidence="5" id="KW-1185">Reference proteome</keyword>
<feature type="compositionally biased region" description="Polar residues" evidence="1">
    <location>
        <begin position="788"/>
        <end position="807"/>
    </location>
</feature>
<dbReference type="SUPFAM" id="SSF55486">
    <property type="entry name" value="Metalloproteases ('zincins'), catalytic domain"/>
    <property type="match status" value="1"/>
</dbReference>
<sequence>MYMDVSQQELQQRSQAHERYIELKAVLSGSLFVIALVIMTGLGSTSVFSAPQGKSTFPIISIPENTKGERAIEVLAHKLPEVAAWYGMTPEQFSTMMRQDHTARIDKNGRLLFIEEKPELTVEEYSAPLAEQSFSYDKTFKLHSKPGSKRVIYLDFNGHTLSGTAWNLSYGDTIVAKPYDINGDTSTFSNAEMDLIQSAWLLVAEDYAPFDVDVTTEDPGQDAITRSDNGDERYGTRVVMTVDDFAGCGCGGFAYVGVFDYVGDYFKTAFVFNTGLKYLAEAVSHEAGHNLGLGHDGTINGSSYYSGHGSGVTGWAPIMGVGYYRELVQWSQGEYANANNTQDDIQVIKNNGLQLMVDDHGNSVITATSLDSTTDGTTVTLSGKGLIEQRTDVDVFSFVSGNGDVLITIDPSSLSPNLDIEAGLYDGSGNLIRSSNPANSLNASFNVLDLPAGEYFVMLKGVGKGDPLVTGYTDYASLGKYTISGNVPDPGGMEPPVAMATAGPTVSGFAPLTVNFYGNESFDADGNIVSYVWNFDDGSSPSLDITPTHTYYAPGNYMATLTVADNDGLTDSANVTVTVDNKAPVAMIVAGPVTGSVPLVVNFDGSGSYDPDNPNGMVVAYSWDFGDGGSSTALQPTHTYTIAGSYASTLTVTDDRGDSGSETTNITVIGGVNQAPNVDAGSNQVIDLHVSAVLDGTVTDDGLPNPPGLVTTTWSKVSGPGTVIFSDTSTVDTTADFSEEGTYVLQLKGYDGQLSTRSTVTITVNPVGETTITLTSIGAEDGWVLESSENSNVGGKRSSTGAGSRSIRSGDDRKDRQYKSILSFDTSVIPNGAKVLSATLRLRRGKVSGTNPFGTHGVCLVDVATGGFSGNTSLQNGDFEAAASVSRAATLSNAASNDSWSIAELGLAGQGAINMTGKTQFRVYFQQDDNDDRVNDNIGYYSGENRNSTNHPQLIITYK</sequence>
<dbReference type="GO" id="GO:0016020">
    <property type="term" value="C:membrane"/>
    <property type="evidence" value="ECO:0007669"/>
    <property type="project" value="TreeGrafter"/>
</dbReference>
<dbReference type="NCBIfam" id="NF033679">
    <property type="entry name" value="DNRLRE_dom"/>
    <property type="match status" value="1"/>
</dbReference>
<dbReference type="PROSITE" id="PS50093">
    <property type="entry name" value="PKD"/>
    <property type="match status" value="2"/>
</dbReference>
<dbReference type="Gene3D" id="3.40.390.10">
    <property type="entry name" value="Collagenase (Catalytic Domain)"/>
    <property type="match status" value="1"/>
</dbReference>
<dbReference type="PANTHER" id="PTHR46182">
    <property type="entry name" value="FI19480P1"/>
    <property type="match status" value="1"/>
</dbReference>